<dbReference type="OrthoDB" id="6119883at2"/>
<keyword evidence="3" id="KW-1185">Reference proteome</keyword>
<accession>A0A5Q2Q866</accession>
<sequence>MYQKMMETMSKNVESMFDTAKYEDAMKPMAQMVELNKKMLETLATKQADLVKELFEGSVAQAKELTATSDLSSALASQKNYLEGVQEKLVSAARDTQDVLTVARDEATAQVQTAVEGASKFQ</sequence>
<evidence type="ECO:0000313" key="2">
    <source>
        <dbReference type="EMBL" id="QGG80809.1"/>
    </source>
</evidence>
<name>A0A5Q2Q866_9GAMM</name>
<dbReference type="KEGG" id="llp:GH975_09605"/>
<protein>
    <recommendedName>
        <fullName evidence="1">Phasin domain-containing protein</fullName>
    </recommendedName>
</protein>
<evidence type="ECO:0000259" key="1">
    <source>
        <dbReference type="Pfam" id="PF09361"/>
    </source>
</evidence>
<gene>
    <name evidence="2" type="ORF">GH975_09605</name>
</gene>
<dbReference type="NCBIfam" id="TIGR01841">
    <property type="entry name" value="phasin"/>
    <property type="match status" value="1"/>
</dbReference>
<dbReference type="Pfam" id="PF09361">
    <property type="entry name" value="Phasin_2"/>
    <property type="match status" value="1"/>
</dbReference>
<feature type="domain" description="Phasin" evidence="1">
    <location>
        <begin position="23"/>
        <end position="112"/>
    </location>
</feature>
<dbReference type="EMBL" id="CP045871">
    <property type="protein sequence ID" value="QGG80809.1"/>
    <property type="molecule type" value="Genomic_DNA"/>
</dbReference>
<dbReference type="InterPro" id="IPR018968">
    <property type="entry name" value="Phasin"/>
</dbReference>
<evidence type="ECO:0000313" key="3">
    <source>
        <dbReference type="Proteomes" id="UP000388235"/>
    </source>
</evidence>
<reference evidence="2 3" key="1">
    <citation type="submission" date="2019-11" db="EMBL/GenBank/DDBJ databases">
        <authorList>
            <person name="Khan S.A."/>
            <person name="Jeon C.O."/>
            <person name="Chun B.H."/>
        </authorList>
    </citation>
    <scope>NUCLEOTIDE SEQUENCE [LARGE SCALE GENOMIC DNA]</scope>
    <source>
        <strain evidence="2 3">IMCC 1097</strain>
    </source>
</reference>
<proteinExistence type="predicted"/>
<dbReference type="InterPro" id="IPR010127">
    <property type="entry name" value="Phasin_subfam-1"/>
</dbReference>
<dbReference type="Proteomes" id="UP000388235">
    <property type="component" value="Chromosome"/>
</dbReference>
<organism evidence="2 3">
    <name type="scientific">Litorivicinus lipolyticus</name>
    <dbReference type="NCBI Taxonomy" id="418701"/>
    <lineage>
        <taxon>Bacteria</taxon>
        <taxon>Pseudomonadati</taxon>
        <taxon>Pseudomonadota</taxon>
        <taxon>Gammaproteobacteria</taxon>
        <taxon>Oceanospirillales</taxon>
        <taxon>Litorivicinaceae</taxon>
        <taxon>Litorivicinus</taxon>
    </lineage>
</organism>
<dbReference type="AlphaFoldDB" id="A0A5Q2Q866"/>